<evidence type="ECO:0000256" key="3">
    <source>
        <dbReference type="ARBA" id="ARBA00022692"/>
    </source>
</evidence>
<feature type="binding site" evidence="6">
    <location>
        <position position="295"/>
    </location>
    <ligand>
        <name>Zn(2+)</name>
        <dbReference type="ChEBI" id="CHEBI:29105"/>
    </ligand>
</feature>
<organism evidence="9 10">
    <name type="scientific">Stachybotrys chartarum (strain CBS 109288 / IBT 7711)</name>
    <name type="common">Toxic black mold</name>
    <name type="synonym">Stilbospora chartarum</name>
    <dbReference type="NCBI Taxonomy" id="1280523"/>
    <lineage>
        <taxon>Eukaryota</taxon>
        <taxon>Fungi</taxon>
        <taxon>Dikarya</taxon>
        <taxon>Ascomycota</taxon>
        <taxon>Pezizomycotina</taxon>
        <taxon>Sordariomycetes</taxon>
        <taxon>Hypocreomycetidae</taxon>
        <taxon>Hypocreales</taxon>
        <taxon>Stachybotryaceae</taxon>
        <taxon>Stachybotrys</taxon>
    </lineage>
</organism>
<dbReference type="PANTHER" id="PTHR20855">
    <property type="entry name" value="ADIPOR/PROGESTIN RECEPTOR-RELATED"/>
    <property type="match status" value="1"/>
</dbReference>
<gene>
    <name evidence="9" type="ORF">S7711_01006</name>
</gene>
<dbReference type="OrthoDB" id="529367at2759"/>
<keyword evidence="6" id="KW-0862">Zinc</keyword>
<feature type="binding site" evidence="6">
    <location>
        <position position="145"/>
    </location>
    <ligand>
        <name>Zn(2+)</name>
        <dbReference type="ChEBI" id="CHEBI:29105"/>
    </ligand>
</feature>
<evidence type="ECO:0000256" key="4">
    <source>
        <dbReference type="ARBA" id="ARBA00022989"/>
    </source>
</evidence>
<evidence type="ECO:0000256" key="8">
    <source>
        <dbReference type="SAM" id="Phobius"/>
    </source>
</evidence>
<keyword evidence="6" id="KW-0479">Metal-binding</keyword>
<dbReference type="Proteomes" id="UP000028045">
    <property type="component" value="Unassembled WGS sequence"/>
</dbReference>
<feature type="binding site" evidence="6">
    <location>
        <position position="291"/>
    </location>
    <ligand>
        <name>Zn(2+)</name>
        <dbReference type="ChEBI" id="CHEBI:29105"/>
    </ligand>
</feature>
<comment type="similarity">
    <text evidence="2">Belongs to the ADIPOR family.</text>
</comment>
<proteinExistence type="inferred from homology"/>
<evidence type="ECO:0000256" key="6">
    <source>
        <dbReference type="PIRSR" id="PIRSR604254-1"/>
    </source>
</evidence>
<keyword evidence="5 8" id="KW-0472">Membrane</keyword>
<feature type="transmembrane region" description="Helical" evidence="8">
    <location>
        <begin position="252"/>
        <end position="273"/>
    </location>
</feature>
<protein>
    <submittedName>
        <fullName evidence="9">Uncharacterized protein</fullName>
    </submittedName>
</protein>
<name>A0A084B445_STACB</name>
<feature type="transmembrane region" description="Helical" evidence="8">
    <location>
        <begin position="293"/>
        <end position="313"/>
    </location>
</feature>
<dbReference type="GO" id="GO:0038023">
    <property type="term" value="F:signaling receptor activity"/>
    <property type="evidence" value="ECO:0007669"/>
    <property type="project" value="TreeGrafter"/>
</dbReference>
<feature type="transmembrane region" description="Helical" evidence="8">
    <location>
        <begin position="222"/>
        <end position="240"/>
    </location>
</feature>
<feature type="compositionally biased region" description="Polar residues" evidence="7">
    <location>
        <begin position="1"/>
        <end position="10"/>
    </location>
</feature>
<evidence type="ECO:0000256" key="2">
    <source>
        <dbReference type="ARBA" id="ARBA00007018"/>
    </source>
</evidence>
<dbReference type="AlphaFoldDB" id="A0A084B445"/>
<feature type="transmembrane region" description="Helical" evidence="8">
    <location>
        <begin position="124"/>
        <end position="143"/>
    </location>
</feature>
<dbReference type="GO" id="GO:0046872">
    <property type="term" value="F:metal ion binding"/>
    <property type="evidence" value="ECO:0007669"/>
    <property type="project" value="UniProtKB-KW"/>
</dbReference>
<evidence type="ECO:0000256" key="7">
    <source>
        <dbReference type="SAM" id="MobiDB-lite"/>
    </source>
</evidence>
<dbReference type="GO" id="GO:0006882">
    <property type="term" value="P:intracellular zinc ion homeostasis"/>
    <property type="evidence" value="ECO:0007669"/>
    <property type="project" value="TreeGrafter"/>
</dbReference>
<evidence type="ECO:0000313" key="9">
    <source>
        <dbReference type="EMBL" id="KEY72324.1"/>
    </source>
</evidence>
<evidence type="ECO:0000256" key="1">
    <source>
        <dbReference type="ARBA" id="ARBA00004141"/>
    </source>
</evidence>
<comment type="subcellular location">
    <subcellularLocation>
        <location evidence="1">Membrane</location>
        <topology evidence="1">Multi-pass membrane protein</topology>
    </subcellularLocation>
</comment>
<dbReference type="Pfam" id="PF03006">
    <property type="entry name" value="HlyIII"/>
    <property type="match status" value="1"/>
</dbReference>
<keyword evidence="10" id="KW-1185">Reference proteome</keyword>
<sequence length="324" mass="36548">MSTSLPNENNDSGLRRRRASSASLGSAADSVIHAAKEIEKTVQDTLLVLWDELPHWRRDNAFILSGYRQSRASYMHSFQSLFYLHNESVNIWSHLLGAFTAITTSWYLYAVIKPRYHSARPDDVFVFACFFAGAVLCLGMSATFHALQNHSEAVMRWGNKLDYTGIIALIVGSYVPALYYGFFCRPDLMTGYLSLICILGVGCGIVSWVNKFRHPEFRAYRAMMFVALGLSGVVPVIHGVKLYGYQALEDRMSISLIILHGAMYIFGAFLYAVRWPERRSPGSFDIWGNSHQIFHMFVLLAAATHFYGMAKAFDSHHGVTRIQC</sequence>
<feature type="region of interest" description="Disordered" evidence="7">
    <location>
        <begin position="1"/>
        <end position="21"/>
    </location>
</feature>
<keyword evidence="4 8" id="KW-1133">Transmembrane helix</keyword>
<feature type="transmembrane region" description="Helical" evidence="8">
    <location>
        <begin position="190"/>
        <end position="210"/>
    </location>
</feature>
<dbReference type="GO" id="GO:0016020">
    <property type="term" value="C:membrane"/>
    <property type="evidence" value="ECO:0007669"/>
    <property type="project" value="UniProtKB-SubCell"/>
</dbReference>
<dbReference type="InterPro" id="IPR004254">
    <property type="entry name" value="AdipoR/HlyIII-related"/>
</dbReference>
<evidence type="ECO:0000256" key="5">
    <source>
        <dbReference type="ARBA" id="ARBA00023136"/>
    </source>
</evidence>
<dbReference type="PANTHER" id="PTHR20855:SF52">
    <property type="entry name" value="ADIPONECTIN RECEPTOR PROTEIN"/>
    <property type="match status" value="1"/>
</dbReference>
<feature type="transmembrane region" description="Helical" evidence="8">
    <location>
        <begin position="91"/>
        <end position="112"/>
    </location>
</feature>
<reference evidence="9 10" key="1">
    <citation type="journal article" date="2014" name="BMC Genomics">
        <title>Comparative genome sequencing reveals chemotype-specific gene clusters in the toxigenic black mold Stachybotrys.</title>
        <authorList>
            <person name="Semeiks J."/>
            <person name="Borek D."/>
            <person name="Otwinowski Z."/>
            <person name="Grishin N.V."/>
        </authorList>
    </citation>
    <scope>NUCLEOTIDE SEQUENCE [LARGE SCALE GENOMIC DNA]</scope>
    <source>
        <strain evidence="10">CBS 109288 / IBT 7711</strain>
    </source>
</reference>
<evidence type="ECO:0000313" key="10">
    <source>
        <dbReference type="Proteomes" id="UP000028045"/>
    </source>
</evidence>
<feature type="transmembrane region" description="Helical" evidence="8">
    <location>
        <begin position="163"/>
        <end position="183"/>
    </location>
</feature>
<dbReference type="HOGENOM" id="CLU_023075_2_0_1"/>
<keyword evidence="3 8" id="KW-0812">Transmembrane</keyword>
<dbReference type="EMBL" id="KL648095">
    <property type="protein sequence ID" value="KEY72324.1"/>
    <property type="molecule type" value="Genomic_DNA"/>
</dbReference>
<accession>A0A084B445</accession>